<keyword evidence="1" id="KW-0449">Lipoprotein</keyword>
<comment type="caution">
    <text evidence="1">The sequence shown here is derived from an EMBL/GenBank/DDBJ whole genome shotgun (WGS) entry which is preliminary data.</text>
</comment>
<dbReference type="InterPro" id="IPR011990">
    <property type="entry name" value="TPR-like_helical_dom_sf"/>
</dbReference>
<dbReference type="EMBL" id="VNIK02000002">
    <property type="protein sequence ID" value="KAB5490935.1"/>
    <property type="molecule type" value="Genomic_DNA"/>
</dbReference>
<protein>
    <submittedName>
        <fullName evidence="1">SusD/RagB family nutrient-binding outer membrane lipoprotein</fullName>
    </submittedName>
</protein>
<dbReference type="Proteomes" id="UP000319204">
    <property type="component" value="Unassembled WGS sequence"/>
</dbReference>
<dbReference type="InterPro" id="IPR041662">
    <property type="entry name" value="SusD-like_2"/>
</dbReference>
<sequence length="483" mass="53793">MMKTSNFITSILCAGTLLVSCTENFEEINSNPNAPEQVSANLLVSTVTSEITRQLTQEGYSDGNTITQLMAKNNFPGFSQFDWGDQGMWNLFYSYLPEINDILEISRAEDTQNATYEGIALTMRALSFANLTDLYGYVPYTEAMSGESSGIFTPKYDDQETVYNGVLQDLADADAALAKGETIAGSTGDVIYDGDAAQWRKLANSLRLRYLMRISKRRDVSAEMQAIVNAGNYISTNDDNAILVYSGTSNTDSWPESTGRIGGFDEKSLCTTLLGYFEEFDDPRLDVWFDRNSDGNWVGIPIGLNQANARAYDDQYSPSRLDVELFYFSRTTAQAYIMKNSEVQFILAEAAERGFITGNAETYYNEGIRASLSYWGVSDTDIETYLAGPTVQYDGSLELLLTQKTIALWNVDYQGWMDYRRTGLPALETGPDDLNGGRYPVRFLYPSSEQTLNKANYDAAVQAMGGEGDNINTPGWWETGNRY</sequence>
<dbReference type="Pfam" id="PF12771">
    <property type="entry name" value="SusD-like_2"/>
    <property type="match status" value="1"/>
</dbReference>
<keyword evidence="2" id="KW-1185">Reference proteome</keyword>
<dbReference type="AlphaFoldDB" id="A0A5N5IV62"/>
<name>A0A5N5IV62_9FLAO</name>
<dbReference type="SUPFAM" id="SSF48452">
    <property type="entry name" value="TPR-like"/>
    <property type="match status" value="1"/>
</dbReference>
<dbReference type="OrthoDB" id="725917at2"/>
<dbReference type="PROSITE" id="PS51257">
    <property type="entry name" value="PROKAR_LIPOPROTEIN"/>
    <property type="match status" value="1"/>
</dbReference>
<evidence type="ECO:0000313" key="2">
    <source>
        <dbReference type="Proteomes" id="UP000319204"/>
    </source>
</evidence>
<accession>A0A5N5IV62</accession>
<dbReference type="Gene3D" id="1.25.40.390">
    <property type="match status" value="1"/>
</dbReference>
<gene>
    <name evidence="1" type="ORF">FOT42_005770</name>
</gene>
<organism evidence="1 2">
    <name type="scientific">Flagellimonas hadalis</name>
    <dbReference type="NCBI Taxonomy" id="2597517"/>
    <lineage>
        <taxon>Bacteria</taxon>
        <taxon>Pseudomonadati</taxon>
        <taxon>Bacteroidota</taxon>
        <taxon>Flavobacteriia</taxon>
        <taxon>Flavobacteriales</taxon>
        <taxon>Flavobacteriaceae</taxon>
        <taxon>Flagellimonas</taxon>
    </lineage>
</organism>
<reference evidence="1" key="1">
    <citation type="submission" date="2019-10" db="EMBL/GenBank/DDBJ databases">
        <title>Muricauda hadale sp. nov., a piezophilic bacterium isolated from hadopelagic water of the Mariana Trench.</title>
        <authorList>
            <person name="Wei Y."/>
        </authorList>
    </citation>
    <scope>NUCLEOTIDE SEQUENCE [LARGE SCALE GENOMIC DNA]</scope>
    <source>
        <strain evidence="1">MT-229</strain>
    </source>
</reference>
<evidence type="ECO:0000313" key="1">
    <source>
        <dbReference type="EMBL" id="KAB5490935.1"/>
    </source>
</evidence>
<proteinExistence type="predicted"/>